<gene>
    <name evidence="2" type="ORF">IV454_18730</name>
</gene>
<evidence type="ECO:0000256" key="1">
    <source>
        <dbReference type="SAM" id="MobiDB-lite"/>
    </source>
</evidence>
<evidence type="ECO:0000313" key="3">
    <source>
        <dbReference type="Proteomes" id="UP000662888"/>
    </source>
</evidence>
<feature type="region of interest" description="Disordered" evidence="1">
    <location>
        <begin position="19"/>
        <end position="50"/>
    </location>
</feature>
<dbReference type="RefSeq" id="WP_206087303.1">
    <property type="nucleotide sequence ID" value="NZ_CP065053.1"/>
</dbReference>
<sequence>MRIDTMASSRRALGFSPITACCATQPPDPVAAGPRRRGMGRKDAAGPRPL</sequence>
<name>A0AA48W9V1_9BURK</name>
<organism evidence="2 3">
    <name type="scientific">Massilia antarctica</name>
    <dbReference type="NCBI Taxonomy" id="2765360"/>
    <lineage>
        <taxon>Bacteria</taxon>
        <taxon>Pseudomonadati</taxon>
        <taxon>Pseudomonadota</taxon>
        <taxon>Betaproteobacteria</taxon>
        <taxon>Burkholderiales</taxon>
        <taxon>Oxalobacteraceae</taxon>
        <taxon>Telluria group</taxon>
        <taxon>Massilia</taxon>
    </lineage>
</organism>
<dbReference type="Proteomes" id="UP000662888">
    <property type="component" value="Chromosome"/>
</dbReference>
<proteinExistence type="predicted"/>
<feature type="compositionally biased region" description="Basic and acidic residues" evidence="1">
    <location>
        <begin position="40"/>
        <end position="50"/>
    </location>
</feature>
<accession>A0AA48W9V1</accession>
<protein>
    <submittedName>
        <fullName evidence="2">Uncharacterized protein</fullName>
    </submittedName>
</protein>
<keyword evidence="3" id="KW-1185">Reference proteome</keyword>
<evidence type="ECO:0000313" key="2">
    <source>
        <dbReference type="EMBL" id="QPI47624.1"/>
    </source>
</evidence>
<dbReference type="EMBL" id="CP065053">
    <property type="protein sequence ID" value="QPI47624.1"/>
    <property type="molecule type" value="Genomic_DNA"/>
</dbReference>
<reference evidence="2 3" key="1">
    <citation type="submission" date="2020-11" db="EMBL/GenBank/DDBJ databases">
        <authorList>
            <person name="Sun Q."/>
        </authorList>
    </citation>
    <scope>NUCLEOTIDE SEQUENCE [LARGE SCALE GENOMIC DNA]</scope>
    <source>
        <strain evidence="2 3">P8398</strain>
    </source>
</reference>